<dbReference type="Proteomes" id="UP001596113">
    <property type="component" value="Unassembled WGS sequence"/>
</dbReference>
<organism evidence="4 5">
    <name type="scientific">Cohnella soli</name>
    <dbReference type="NCBI Taxonomy" id="425005"/>
    <lineage>
        <taxon>Bacteria</taxon>
        <taxon>Bacillati</taxon>
        <taxon>Bacillota</taxon>
        <taxon>Bacilli</taxon>
        <taxon>Bacillales</taxon>
        <taxon>Paenibacillaceae</taxon>
        <taxon>Cohnella</taxon>
    </lineage>
</organism>
<accession>A0ABW0HZ27</accession>
<dbReference type="InterPro" id="IPR008979">
    <property type="entry name" value="Galactose-bd-like_sf"/>
</dbReference>
<gene>
    <name evidence="4" type="ORF">ACFPOF_27580</name>
</gene>
<dbReference type="InterPro" id="IPR033801">
    <property type="entry name" value="CBM6-CBM35-CBM36-like_1"/>
</dbReference>
<evidence type="ECO:0000313" key="4">
    <source>
        <dbReference type="EMBL" id="MFC5406511.1"/>
    </source>
</evidence>
<dbReference type="InterPro" id="IPR036116">
    <property type="entry name" value="FN3_sf"/>
</dbReference>
<dbReference type="Pfam" id="PF00754">
    <property type="entry name" value="F5_F8_type_C"/>
    <property type="match status" value="2"/>
</dbReference>
<dbReference type="InterPro" id="IPR006584">
    <property type="entry name" value="Cellulose-bd_IV"/>
</dbReference>
<evidence type="ECO:0000313" key="5">
    <source>
        <dbReference type="Proteomes" id="UP001596113"/>
    </source>
</evidence>
<dbReference type="SMART" id="SM00231">
    <property type="entry name" value="FA58C"/>
    <property type="match status" value="2"/>
</dbReference>
<dbReference type="SUPFAM" id="SSF49785">
    <property type="entry name" value="Galactose-binding domain-like"/>
    <property type="match status" value="3"/>
</dbReference>
<dbReference type="PROSITE" id="PS51175">
    <property type="entry name" value="CBM6"/>
    <property type="match status" value="1"/>
</dbReference>
<dbReference type="Pfam" id="PF22816">
    <property type="entry name" value="CatAgl_D2"/>
    <property type="match status" value="1"/>
</dbReference>
<dbReference type="Gene3D" id="2.60.120.260">
    <property type="entry name" value="Galactose-binding domain-like"/>
    <property type="match status" value="3"/>
</dbReference>
<dbReference type="InterPro" id="IPR006626">
    <property type="entry name" value="PbH1"/>
</dbReference>
<evidence type="ECO:0000259" key="2">
    <source>
        <dbReference type="PROSITE" id="PS50022"/>
    </source>
</evidence>
<dbReference type="InterPro" id="IPR055149">
    <property type="entry name" value="Agl_cat_D2"/>
</dbReference>
<dbReference type="Gene3D" id="2.160.20.10">
    <property type="entry name" value="Single-stranded right-handed beta-helix, Pectin lyase-like"/>
    <property type="match status" value="1"/>
</dbReference>
<dbReference type="Pfam" id="PF22815">
    <property type="entry name" value="CatAgl_D1"/>
    <property type="match status" value="1"/>
</dbReference>
<dbReference type="InterPro" id="IPR011050">
    <property type="entry name" value="Pectin_lyase_fold/virulence"/>
</dbReference>
<dbReference type="PROSITE" id="PS50022">
    <property type="entry name" value="FA58C_3"/>
    <property type="match status" value="2"/>
</dbReference>
<dbReference type="SUPFAM" id="SSF49265">
    <property type="entry name" value="Fibronectin type III"/>
    <property type="match status" value="1"/>
</dbReference>
<feature type="domain" description="F5/8 type C" evidence="2">
    <location>
        <begin position="395"/>
        <end position="541"/>
    </location>
</feature>
<dbReference type="SMART" id="SM00710">
    <property type="entry name" value="PbH1"/>
    <property type="match status" value="5"/>
</dbReference>
<evidence type="ECO:0000259" key="3">
    <source>
        <dbReference type="PROSITE" id="PS51175"/>
    </source>
</evidence>
<dbReference type="CDD" id="cd04080">
    <property type="entry name" value="CBM6_cellulase-like"/>
    <property type="match status" value="1"/>
</dbReference>
<feature type="domain" description="CBM6" evidence="3">
    <location>
        <begin position="184"/>
        <end position="303"/>
    </location>
</feature>
<name>A0ABW0HZ27_9BACL</name>
<dbReference type="SUPFAM" id="SSF51126">
    <property type="entry name" value="Pectin lyase-like"/>
    <property type="match status" value="1"/>
</dbReference>
<dbReference type="RefSeq" id="WP_378138612.1">
    <property type="nucleotide sequence ID" value="NZ_JBHSMI010000056.1"/>
</dbReference>
<evidence type="ECO:0000256" key="1">
    <source>
        <dbReference type="ARBA" id="ARBA00022729"/>
    </source>
</evidence>
<dbReference type="Gene3D" id="2.60.40.10">
    <property type="entry name" value="Immunoglobulins"/>
    <property type="match status" value="3"/>
</dbReference>
<dbReference type="InterPro" id="IPR005084">
    <property type="entry name" value="CBM6"/>
</dbReference>
<comment type="caution">
    <text evidence="4">The sequence shown here is derived from an EMBL/GenBank/DDBJ whole genome shotgun (WGS) entry which is preliminary data.</text>
</comment>
<dbReference type="InterPro" id="IPR013783">
    <property type="entry name" value="Ig-like_fold"/>
</dbReference>
<feature type="domain" description="F5/8 type C" evidence="2">
    <location>
        <begin position="21"/>
        <end position="173"/>
    </location>
</feature>
<reference evidence="5" key="1">
    <citation type="journal article" date="2019" name="Int. J. Syst. Evol. Microbiol.">
        <title>The Global Catalogue of Microorganisms (GCM) 10K type strain sequencing project: providing services to taxonomists for standard genome sequencing and annotation.</title>
        <authorList>
            <consortium name="The Broad Institute Genomics Platform"/>
            <consortium name="The Broad Institute Genome Sequencing Center for Infectious Disease"/>
            <person name="Wu L."/>
            <person name="Ma J."/>
        </authorList>
    </citation>
    <scope>NUCLEOTIDE SEQUENCE [LARGE SCALE GENOMIC DNA]</scope>
    <source>
        <strain evidence="5">CGMCC 1.18575</strain>
    </source>
</reference>
<dbReference type="InterPro" id="IPR000421">
    <property type="entry name" value="FA58C"/>
</dbReference>
<keyword evidence="1" id="KW-0732">Signal</keyword>
<sequence>MMRSLNRIVAWVGMLTLVLGTFLSSVGFPNAVQAAGGPNLALGKTLTASSYTQTYTASNAADSNQATYWESANNAFPQWIQADLGSATSIDQIVLKLPTGWGSRTQTLSIQGSTDGTNFTNIVGSVGYTFDPASANTVTINFAAVSTRYVRVNVTANTAWPAGQFSEFEIYGASGSTTTYPIPGKIEAENYSAMNGIQTETTSDTGGGLNVGWIDAGDWLDYSVNVQTAGSYTVEYRVASPNATGQVQLRSGATTLAATTVPNTGSWQTWQTVTATVNLSAGQQTLRVYAGGGGFNINWLNFVQGGGGDTQPPTSPANLTYTEPTTGQIKLTWNASTDNTGVTGYDIYLNNALLTSVAGNVLTYTDNQPTTATVSYYVKAKDAAGNVSAASNTVTRNGNPGTGTNLALNKPISASSNTQNFVAANANDGNTATYWEGGAGSYPNTLTVDLGANASITSVVVKLNPDSIWATRTQTIQVLGHDQNSTNFTNLVSAALYTFNPASGNQVTIPVTATASAVRLQFTTNSGASAGQVAEFEVIGTPAPNPDLTITGMSWSPSSPVETDAITLTSTVKNIGTAASAATTVNFYLGTTKVGNASVGALAAGASANVSANIGAQIAGTYSVISKVDENNAVIEVDKTNNSFTNPTSLTVNQVPSSDLIGTASWTPGNPSAGNTVTFTVNLKNQGNIASASGAHGITLTLKNAAGATIQTLTGSYTGALAAGASANVTMGTWTAVNGSYTVTTTVAADANEVAIKQSNNTSSASLYSGRGANMPFTVIEAESSSNTTTGTKLAPNFLPGDFAGEASGRSAVYLNATGQYIEFTLTSPANAFVLRNAVAENTTGTVSIYANGVSKGKFTVSSKFSYVYATPTTLGRLGYDNSGSKAYWLYEDSQLMLDQVYPVGTKIRIQKDAGDVSWIYLDLLETENVAPPATNPDPAKYVEVSSTKSIEQALTEFRQDASKKGIFIPAGTWTISNKIFLYGRATEIIGAGPWYTKLTAPQDQSNTDVGFNISSAANGSVIKNLSAWGNYIYRVDGPGKFIDGNGMQNVTVENVWAEHFVCLYWGVNSSYNTFRNNRIKNTFADGINMTNGSSYNIIDNNYARGTGDDSFALFSAIDSGGSYNVGNKYTNLTAVNVRRAAAFAVYGGQDNLFQNLYGADTLTYPGFTISSLSFGYNTLGFGDLDTVIDGVTLDRTGGDFWTSVGADDKINDYQNFGAMWFFGGDRALKNILVKNVDINNSVYFGLMFQTKSPENLAMQNIRLENININNSTRYGIKLVAKAEDGQGPVVGSASFTNVKVNNSGVQAIYGESKSPNFTVVRVSGNNW</sequence>
<keyword evidence="5" id="KW-1185">Reference proteome</keyword>
<dbReference type="EMBL" id="JBHSMI010000056">
    <property type="protein sequence ID" value="MFC5406511.1"/>
    <property type="molecule type" value="Genomic_DNA"/>
</dbReference>
<protein>
    <submittedName>
        <fullName evidence="4">Discoidin domain-containing protein</fullName>
    </submittedName>
</protein>
<dbReference type="InterPro" id="IPR012334">
    <property type="entry name" value="Pectin_lyas_fold"/>
</dbReference>
<dbReference type="Pfam" id="PF07705">
    <property type="entry name" value="CARDB"/>
    <property type="match status" value="2"/>
</dbReference>
<dbReference type="CDD" id="cd00057">
    <property type="entry name" value="FA58C"/>
    <property type="match status" value="1"/>
</dbReference>
<dbReference type="Pfam" id="PF03422">
    <property type="entry name" value="CBM_6"/>
    <property type="match status" value="1"/>
</dbReference>
<dbReference type="InterPro" id="IPR011635">
    <property type="entry name" value="CARDB"/>
</dbReference>
<dbReference type="SMART" id="SM00606">
    <property type="entry name" value="CBD_IV"/>
    <property type="match status" value="1"/>
</dbReference>
<proteinExistence type="predicted"/>